<dbReference type="EMBL" id="LNQE01001590">
    <property type="protein sequence ID" value="KUG15075.1"/>
    <property type="molecule type" value="Genomic_DNA"/>
</dbReference>
<comment type="caution">
    <text evidence="2">The sequence shown here is derived from an EMBL/GenBank/DDBJ whole genome shotgun (WGS) entry which is preliminary data.</text>
</comment>
<evidence type="ECO:0000313" key="2">
    <source>
        <dbReference type="EMBL" id="KUG15075.1"/>
    </source>
</evidence>
<evidence type="ECO:0000256" key="1">
    <source>
        <dbReference type="SAM" id="Phobius"/>
    </source>
</evidence>
<dbReference type="AlphaFoldDB" id="A0A0W8F3V5"/>
<gene>
    <name evidence="2" type="ORF">ASZ90_015271</name>
</gene>
<keyword evidence="1" id="KW-0472">Membrane</keyword>
<proteinExistence type="predicted"/>
<feature type="transmembrane region" description="Helical" evidence="1">
    <location>
        <begin position="38"/>
        <end position="61"/>
    </location>
</feature>
<name>A0A0W8F3V5_9ZZZZ</name>
<accession>A0A0W8F3V5</accession>
<sequence>MVSPYTVVDWRSPGTSTPSIASEEIVHTNELVSDMEPVVVIAAMAIPVVETSTIAIPMAIVRTLMFLII</sequence>
<reference evidence="2" key="1">
    <citation type="journal article" date="2015" name="Proc. Natl. Acad. Sci. U.S.A.">
        <title>Networks of energetic and metabolic interactions define dynamics in microbial communities.</title>
        <authorList>
            <person name="Embree M."/>
            <person name="Liu J.K."/>
            <person name="Al-Bassam M.M."/>
            <person name="Zengler K."/>
        </authorList>
    </citation>
    <scope>NUCLEOTIDE SEQUENCE</scope>
</reference>
<keyword evidence="1" id="KW-0812">Transmembrane</keyword>
<protein>
    <submittedName>
        <fullName evidence="2">Uncharacterized protein</fullName>
    </submittedName>
</protein>
<organism evidence="2">
    <name type="scientific">hydrocarbon metagenome</name>
    <dbReference type="NCBI Taxonomy" id="938273"/>
    <lineage>
        <taxon>unclassified sequences</taxon>
        <taxon>metagenomes</taxon>
        <taxon>ecological metagenomes</taxon>
    </lineage>
</organism>
<keyword evidence="1" id="KW-1133">Transmembrane helix</keyword>